<dbReference type="InParanoid" id="A0A316YSF1"/>
<keyword evidence="5" id="KW-1185">Reference proteome</keyword>
<evidence type="ECO:0000313" key="5">
    <source>
        <dbReference type="Proteomes" id="UP000245768"/>
    </source>
</evidence>
<dbReference type="InterPro" id="IPR000782">
    <property type="entry name" value="FAS1_domain"/>
</dbReference>
<name>A0A316YSF1_9BASI</name>
<dbReference type="PROSITE" id="PS50213">
    <property type="entry name" value="FAS1"/>
    <property type="match status" value="2"/>
</dbReference>
<feature type="domain" description="FAS1" evidence="3">
    <location>
        <begin position="181"/>
        <end position="316"/>
    </location>
</feature>
<feature type="signal peptide" evidence="2">
    <location>
        <begin position="1"/>
        <end position="20"/>
    </location>
</feature>
<dbReference type="Proteomes" id="UP000245768">
    <property type="component" value="Unassembled WGS sequence"/>
</dbReference>
<dbReference type="EMBL" id="KZ819635">
    <property type="protein sequence ID" value="PWN92052.1"/>
    <property type="molecule type" value="Genomic_DNA"/>
</dbReference>
<dbReference type="Gene3D" id="2.30.180.10">
    <property type="entry name" value="FAS1 domain"/>
    <property type="match status" value="2"/>
</dbReference>
<dbReference type="GO" id="GO:0000329">
    <property type="term" value="C:fungal-type vacuole membrane"/>
    <property type="evidence" value="ECO:0007669"/>
    <property type="project" value="TreeGrafter"/>
</dbReference>
<evidence type="ECO:0000256" key="2">
    <source>
        <dbReference type="SAM" id="SignalP"/>
    </source>
</evidence>
<sequence length="374" mass="38937">MKFRGLLLAPLAFGATLVAGQQNADPGKAFVDALTASGLTMLSQVVTNFTQAIGPVLAKGGNMTLLAPTNAAFKKLGSMPSAQQLPAILAYHLVNGSLSYENLHKAPGNRIVAPTELIGSPLVNMLQQPQVVVVQASNSTSDKAEIPNPLADEVASFENTTDGPRLGNVLIQPIDHFLTIPGNLSSILQEEDDLSTIRALLDRNQTVDILSSTPSITLFAPEDKAVANATGALSKATTQDIANILANHVLNGTVAYTAWIQSGQIKADQTSASGESVKFRTEGNETFVSTGSIEARIIKADILTNNGVVHVVDRVLVNTQSNPAAAATAADTARKNSTSKSSQGGHKDASTPSPNISAAAVSAAFIIAAFYLTM</sequence>
<dbReference type="Pfam" id="PF02469">
    <property type="entry name" value="Fasciclin"/>
    <property type="match status" value="2"/>
</dbReference>
<proteinExistence type="predicted"/>
<dbReference type="SUPFAM" id="SSF82153">
    <property type="entry name" value="FAS1 domain"/>
    <property type="match status" value="2"/>
</dbReference>
<evidence type="ECO:0000256" key="1">
    <source>
        <dbReference type="SAM" id="MobiDB-lite"/>
    </source>
</evidence>
<reference evidence="4 5" key="1">
    <citation type="journal article" date="2018" name="Mol. Biol. Evol.">
        <title>Broad Genomic Sampling Reveals a Smut Pathogenic Ancestry of the Fungal Clade Ustilaginomycotina.</title>
        <authorList>
            <person name="Kijpornyongpan T."/>
            <person name="Mondo S.J."/>
            <person name="Barry K."/>
            <person name="Sandor L."/>
            <person name="Lee J."/>
            <person name="Lipzen A."/>
            <person name="Pangilinan J."/>
            <person name="LaButti K."/>
            <person name="Hainaut M."/>
            <person name="Henrissat B."/>
            <person name="Grigoriev I.V."/>
            <person name="Spatafora J.W."/>
            <person name="Aime M.C."/>
        </authorList>
    </citation>
    <scope>NUCLEOTIDE SEQUENCE [LARGE SCALE GENOMIC DNA]</scope>
    <source>
        <strain evidence="4 5">MCA 4198</strain>
    </source>
</reference>
<dbReference type="InterPro" id="IPR050904">
    <property type="entry name" value="Adhesion/Biosynth-related"/>
</dbReference>
<dbReference type="RefSeq" id="XP_025379250.1">
    <property type="nucleotide sequence ID" value="XM_025523479.1"/>
</dbReference>
<dbReference type="AlphaFoldDB" id="A0A316YSF1"/>
<dbReference type="GO" id="GO:0016236">
    <property type="term" value="P:macroautophagy"/>
    <property type="evidence" value="ECO:0007669"/>
    <property type="project" value="TreeGrafter"/>
</dbReference>
<dbReference type="GeneID" id="37045395"/>
<feature type="chain" id="PRO_5016275555" evidence="2">
    <location>
        <begin position="21"/>
        <end position="374"/>
    </location>
</feature>
<evidence type="ECO:0000259" key="3">
    <source>
        <dbReference type="PROSITE" id="PS50213"/>
    </source>
</evidence>
<dbReference type="OrthoDB" id="286301at2759"/>
<feature type="domain" description="FAS1" evidence="3">
    <location>
        <begin position="26"/>
        <end position="178"/>
    </location>
</feature>
<dbReference type="PANTHER" id="PTHR10900:SF122">
    <property type="entry name" value="FAS1 DOMAIN-CONTAINING PROTEIN"/>
    <property type="match status" value="1"/>
</dbReference>
<dbReference type="PANTHER" id="PTHR10900">
    <property type="entry name" value="PERIOSTIN-RELATED"/>
    <property type="match status" value="1"/>
</dbReference>
<gene>
    <name evidence="4" type="ORF">FA10DRAFT_278700</name>
</gene>
<protein>
    <submittedName>
        <fullName evidence="4">FAS1 domain-containing protein</fullName>
    </submittedName>
</protein>
<dbReference type="STRING" id="215250.A0A316YSF1"/>
<accession>A0A316YSF1</accession>
<evidence type="ECO:0000313" key="4">
    <source>
        <dbReference type="EMBL" id="PWN92052.1"/>
    </source>
</evidence>
<dbReference type="SMART" id="SM00554">
    <property type="entry name" value="FAS1"/>
    <property type="match status" value="2"/>
</dbReference>
<organism evidence="4 5">
    <name type="scientific">Acaromyces ingoldii</name>
    <dbReference type="NCBI Taxonomy" id="215250"/>
    <lineage>
        <taxon>Eukaryota</taxon>
        <taxon>Fungi</taxon>
        <taxon>Dikarya</taxon>
        <taxon>Basidiomycota</taxon>
        <taxon>Ustilaginomycotina</taxon>
        <taxon>Exobasidiomycetes</taxon>
        <taxon>Exobasidiales</taxon>
        <taxon>Cryptobasidiaceae</taxon>
        <taxon>Acaromyces</taxon>
    </lineage>
</organism>
<dbReference type="GO" id="GO:0005615">
    <property type="term" value="C:extracellular space"/>
    <property type="evidence" value="ECO:0007669"/>
    <property type="project" value="TreeGrafter"/>
</dbReference>
<dbReference type="InterPro" id="IPR036378">
    <property type="entry name" value="FAS1_dom_sf"/>
</dbReference>
<feature type="region of interest" description="Disordered" evidence="1">
    <location>
        <begin position="326"/>
        <end position="353"/>
    </location>
</feature>
<keyword evidence="2" id="KW-0732">Signal</keyword>
<feature type="compositionally biased region" description="Polar residues" evidence="1">
    <location>
        <begin position="335"/>
        <end position="353"/>
    </location>
</feature>